<name>A0ABU4BLN1_RHOGO</name>
<protein>
    <recommendedName>
        <fullName evidence="3">Replication protein</fullName>
    </recommendedName>
</protein>
<dbReference type="EMBL" id="JAWLKB010000001">
    <property type="protein sequence ID" value="MDV6265080.1"/>
    <property type="molecule type" value="Genomic_DNA"/>
</dbReference>
<proteinExistence type="predicted"/>
<dbReference type="Proteomes" id="UP001185927">
    <property type="component" value="Unassembled WGS sequence"/>
</dbReference>
<evidence type="ECO:0000313" key="1">
    <source>
        <dbReference type="EMBL" id="MDV6265080.1"/>
    </source>
</evidence>
<organism evidence="1 2">
    <name type="scientific">Rhodococcus globerulus</name>
    <dbReference type="NCBI Taxonomy" id="33008"/>
    <lineage>
        <taxon>Bacteria</taxon>
        <taxon>Bacillati</taxon>
        <taxon>Actinomycetota</taxon>
        <taxon>Actinomycetes</taxon>
        <taxon>Mycobacteriales</taxon>
        <taxon>Nocardiaceae</taxon>
        <taxon>Rhodococcus</taxon>
    </lineage>
</organism>
<accession>A0ABU4BLN1</accession>
<evidence type="ECO:0000313" key="2">
    <source>
        <dbReference type="Proteomes" id="UP001185927"/>
    </source>
</evidence>
<comment type="caution">
    <text evidence="1">The sequence shown here is derived from an EMBL/GenBank/DDBJ whole genome shotgun (WGS) entry which is preliminary data.</text>
</comment>
<sequence>MGSTWTDLDPDLRERIEQKRFWNQVLADFDFTNIEFCQEIFADGYDDHLSPEALAIATTTLKDRKWAETPKYIEHIGSCGTPWKPGVLPAHLVEITVNKKSQLVELPEVRVEIDTKQYETMLKLAPKRETDFLKVYGRVLCYCYRLGLPVARLSAIAMERTGWKLSEHERLQENAKKYSHLIATTDMWLADWFTKAAVHCNTMSQVDILIDVYVQAAKYNTRQPRINKLAVSDRTKANRTVIRRLFQRLVAAGLMIEQPEKYAYDHIKGRPNSEARIVNLDPMQQNRWNRYEALPSIDRSATVEKRQVADFLHKNGQWMGIKTPE</sequence>
<dbReference type="RefSeq" id="WP_317540345.1">
    <property type="nucleotide sequence ID" value="NZ_JAWLKB010000001.1"/>
</dbReference>
<reference evidence="1 2" key="1">
    <citation type="submission" date="2023-10" db="EMBL/GenBank/DDBJ databases">
        <title>Development of a sustainable strategy for remediation of hydrocarbon-contaminated territories based on the waste exchange concept.</title>
        <authorList>
            <person name="Krivoruchko A."/>
        </authorList>
    </citation>
    <scope>NUCLEOTIDE SEQUENCE [LARGE SCALE GENOMIC DNA]</scope>
    <source>
        <strain evidence="1 2">IEGM 1203</strain>
    </source>
</reference>
<keyword evidence="2" id="KW-1185">Reference proteome</keyword>
<gene>
    <name evidence="1" type="ORF">R3Q16_00575</name>
</gene>
<evidence type="ECO:0008006" key="3">
    <source>
        <dbReference type="Google" id="ProtNLM"/>
    </source>
</evidence>